<evidence type="ECO:0000259" key="2">
    <source>
        <dbReference type="Pfam" id="PF22725"/>
    </source>
</evidence>
<evidence type="ECO:0000313" key="4">
    <source>
        <dbReference type="Proteomes" id="UP000572680"/>
    </source>
</evidence>
<name>A0A7W3LI08_ACTNM</name>
<organism evidence="3 4">
    <name type="scientific">Actinomadura namibiensis</name>
    <dbReference type="NCBI Taxonomy" id="182080"/>
    <lineage>
        <taxon>Bacteria</taxon>
        <taxon>Bacillati</taxon>
        <taxon>Actinomycetota</taxon>
        <taxon>Actinomycetes</taxon>
        <taxon>Streptosporangiales</taxon>
        <taxon>Thermomonosporaceae</taxon>
        <taxon>Actinomadura</taxon>
    </lineage>
</organism>
<dbReference type="Pfam" id="PF01408">
    <property type="entry name" value="GFO_IDH_MocA"/>
    <property type="match status" value="1"/>
</dbReference>
<sequence>MLKLGIVGAGIMGAHHCRIATALPDVEVAAVVDPDPHRGRALADHVGAVYAPTIEALFGTVQAAIVAAPSEHHADIGVELLRGDIDLLVEKPIATTLEDAKRLVAAADERRRILMIGHVERFNPAVAELPRLVDDLIHIDIRRVGPFSPRVDSDVVLDLMIHDLDLVRTLVDADLVRVHALSRRVHSSTQDFAAVLLRFANGVSATLTASQASQTKQRQIELTQRGNVVVADLLHRQVTVHRVEHAEFVDEDGPRYRQNSVIEIPYLDGSGEPLAREQRHFVRCVRERTAPLVSGADGLAALELALRVRDESLREELGV</sequence>
<protein>
    <submittedName>
        <fullName evidence="3">Putative dehydrogenase</fullName>
    </submittedName>
</protein>
<dbReference type="InterPro" id="IPR036291">
    <property type="entry name" value="NAD(P)-bd_dom_sf"/>
</dbReference>
<proteinExistence type="predicted"/>
<feature type="domain" description="Gfo/Idh/MocA-like oxidoreductase N-terminal" evidence="1">
    <location>
        <begin position="3"/>
        <end position="118"/>
    </location>
</feature>
<dbReference type="Gene3D" id="3.40.50.720">
    <property type="entry name" value="NAD(P)-binding Rossmann-like Domain"/>
    <property type="match status" value="1"/>
</dbReference>
<comment type="caution">
    <text evidence="3">The sequence shown here is derived from an EMBL/GenBank/DDBJ whole genome shotgun (WGS) entry which is preliminary data.</text>
</comment>
<dbReference type="InterPro" id="IPR055170">
    <property type="entry name" value="GFO_IDH_MocA-like_dom"/>
</dbReference>
<dbReference type="SUPFAM" id="SSF55347">
    <property type="entry name" value="Glyceraldehyde-3-phosphate dehydrogenase-like, C-terminal domain"/>
    <property type="match status" value="1"/>
</dbReference>
<reference evidence="3 4" key="1">
    <citation type="submission" date="2020-08" db="EMBL/GenBank/DDBJ databases">
        <title>Genomic Encyclopedia of Type Strains, Phase IV (KMG-IV): sequencing the most valuable type-strain genomes for metagenomic binning, comparative biology and taxonomic classification.</title>
        <authorList>
            <person name="Goeker M."/>
        </authorList>
    </citation>
    <scope>NUCLEOTIDE SEQUENCE [LARGE SCALE GENOMIC DNA]</scope>
    <source>
        <strain evidence="3 4">DSM 44197</strain>
    </source>
</reference>
<dbReference type="Gene3D" id="3.30.360.10">
    <property type="entry name" value="Dihydrodipicolinate Reductase, domain 2"/>
    <property type="match status" value="1"/>
</dbReference>
<keyword evidence="4" id="KW-1185">Reference proteome</keyword>
<dbReference type="AlphaFoldDB" id="A0A7W3LI08"/>
<evidence type="ECO:0000313" key="3">
    <source>
        <dbReference type="EMBL" id="MBA8948558.1"/>
    </source>
</evidence>
<dbReference type="Proteomes" id="UP000572680">
    <property type="component" value="Unassembled WGS sequence"/>
</dbReference>
<dbReference type="GO" id="GO:0000166">
    <property type="term" value="F:nucleotide binding"/>
    <property type="evidence" value="ECO:0007669"/>
    <property type="project" value="InterPro"/>
</dbReference>
<dbReference type="RefSeq" id="WP_182841175.1">
    <property type="nucleotide sequence ID" value="NZ_BAAALP010000030.1"/>
</dbReference>
<accession>A0A7W3LI08</accession>
<dbReference type="EMBL" id="JACJIA010000001">
    <property type="protein sequence ID" value="MBA8948558.1"/>
    <property type="molecule type" value="Genomic_DNA"/>
</dbReference>
<dbReference type="PANTHER" id="PTHR43377">
    <property type="entry name" value="BILIVERDIN REDUCTASE A"/>
    <property type="match status" value="1"/>
</dbReference>
<dbReference type="InterPro" id="IPR051450">
    <property type="entry name" value="Gfo/Idh/MocA_Oxidoreductases"/>
</dbReference>
<dbReference type="SUPFAM" id="SSF51735">
    <property type="entry name" value="NAD(P)-binding Rossmann-fold domains"/>
    <property type="match status" value="1"/>
</dbReference>
<evidence type="ECO:0000259" key="1">
    <source>
        <dbReference type="Pfam" id="PF01408"/>
    </source>
</evidence>
<gene>
    <name evidence="3" type="ORF">HNR61_000156</name>
</gene>
<feature type="domain" description="GFO/IDH/MocA-like oxidoreductase" evidence="2">
    <location>
        <begin position="152"/>
        <end position="222"/>
    </location>
</feature>
<dbReference type="InterPro" id="IPR000683">
    <property type="entry name" value="Gfo/Idh/MocA-like_OxRdtase_N"/>
</dbReference>
<dbReference type="Pfam" id="PF22725">
    <property type="entry name" value="GFO_IDH_MocA_C3"/>
    <property type="match status" value="1"/>
</dbReference>
<dbReference type="PANTHER" id="PTHR43377:SF1">
    <property type="entry name" value="BILIVERDIN REDUCTASE A"/>
    <property type="match status" value="1"/>
</dbReference>